<dbReference type="AlphaFoldDB" id="Q0UMU6"/>
<dbReference type="Proteomes" id="UP000001055">
    <property type="component" value="Unassembled WGS sequence"/>
</dbReference>
<dbReference type="GO" id="GO:0006629">
    <property type="term" value="P:lipid metabolic process"/>
    <property type="evidence" value="ECO:0007669"/>
    <property type="project" value="InterPro"/>
</dbReference>
<feature type="compositionally biased region" description="Low complexity" evidence="1">
    <location>
        <begin position="259"/>
        <end position="269"/>
    </location>
</feature>
<dbReference type="KEGG" id="pno:SNOG_06918"/>
<dbReference type="PANTHER" id="PTHR13593">
    <property type="match status" value="1"/>
</dbReference>
<reference evidence="3" key="1">
    <citation type="journal article" date="2007" name="Plant Cell">
        <title>Dothideomycete-plant interactions illuminated by genome sequencing and EST analysis of the wheat pathogen Stagonospora nodorum.</title>
        <authorList>
            <person name="Hane J.K."/>
            <person name="Lowe R.G."/>
            <person name="Solomon P.S."/>
            <person name="Tan K.C."/>
            <person name="Schoch C.L."/>
            <person name="Spatafora J.W."/>
            <person name="Crous P.W."/>
            <person name="Kodira C."/>
            <person name="Birren B.W."/>
            <person name="Galagan J.E."/>
            <person name="Torriani S.F."/>
            <person name="McDonald B.A."/>
            <person name="Oliver R.P."/>
        </authorList>
    </citation>
    <scope>NUCLEOTIDE SEQUENCE [LARGE SCALE GENOMIC DNA]</scope>
    <source>
        <strain evidence="3">SN15 / ATCC MYA-4574 / FGSC 10173</strain>
    </source>
</reference>
<evidence type="ECO:0000313" key="2">
    <source>
        <dbReference type="EMBL" id="EAT85569.1"/>
    </source>
</evidence>
<dbReference type="InParanoid" id="Q0UMU6"/>
<dbReference type="GeneID" id="5974169"/>
<dbReference type="HOGENOM" id="CLU_024117_2_0_1"/>
<dbReference type="STRING" id="321614.Q0UMU6"/>
<gene>
    <name evidence="2" type="ORF">SNOG_06918</name>
</gene>
<dbReference type="InterPro" id="IPR051057">
    <property type="entry name" value="PI-PLC_domain"/>
</dbReference>
<feature type="compositionally biased region" description="Low complexity" evidence="1">
    <location>
        <begin position="211"/>
        <end position="227"/>
    </location>
</feature>
<proteinExistence type="predicted"/>
<feature type="region of interest" description="Disordered" evidence="1">
    <location>
        <begin position="174"/>
        <end position="274"/>
    </location>
</feature>
<organism evidence="2 3">
    <name type="scientific">Phaeosphaeria nodorum (strain SN15 / ATCC MYA-4574 / FGSC 10173)</name>
    <name type="common">Glume blotch fungus</name>
    <name type="synonym">Parastagonospora nodorum</name>
    <dbReference type="NCBI Taxonomy" id="321614"/>
    <lineage>
        <taxon>Eukaryota</taxon>
        <taxon>Fungi</taxon>
        <taxon>Dikarya</taxon>
        <taxon>Ascomycota</taxon>
        <taxon>Pezizomycotina</taxon>
        <taxon>Dothideomycetes</taxon>
        <taxon>Pleosporomycetidae</taxon>
        <taxon>Pleosporales</taxon>
        <taxon>Pleosporineae</taxon>
        <taxon>Phaeosphaeriaceae</taxon>
        <taxon>Parastagonospora</taxon>
    </lineage>
</organism>
<sequence length="399" mass="43153">MSTSLGVRNLTSAPLSIKRIEQFQDPNTAQSKPSGYLFRSRNITSAIPSAPKLGEHAGSFKRLDVSITLAPYESHTIDQQDSLKNDGDELPAAKITLRLTIEDAKGSRHRIDTHPSYTQNIPGTHNSHAHYRALPSVRCQVADIETQLDQGIRFLDIRLQPVHATDPTKKDLFLVHARGRRLRHMTSTSPTSSRSTTSAPTPRSGIHHLLSPTSAPSAANSSSSDATPRPHPPTAWTPPPGRTIPHTPFFPKPQPCLLPPRSSAKSCSPPASPEKIQHVNAHLVRAAACQHHIPGVTTDRTNPVPPGPLYLNFLSASNFWNRGCWPGVIAGRVNKGMEEWLCGGHALGDEMAGVRRKGDGDAGTGVVVMDFVGEGGDWDMVRLVVGMNMGVLMKVDGTS</sequence>
<evidence type="ECO:0008006" key="4">
    <source>
        <dbReference type="Google" id="ProtNLM"/>
    </source>
</evidence>
<dbReference type="SUPFAM" id="SSF51695">
    <property type="entry name" value="PLC-like phosphodiesterases"/>
    <property type="match status" value="2"/>
</dbReference>
<dbReference type="InterPro" id="IPR017946">
    <property type="entry name" value="PLC-like_Pdiesterase_TIM-brl"/>
</dbReference>
<dbReference type="eggNOG" id="ENOG502QUGH">
    <property type="taxonomic scope" value="Eukaryota"/>
</dbReference>
<dbReference type="PANTHER" id="PTHR13593:SF113">
    <property type="entry name" value="SI:DKEY-266F7.9"/>
    <property type="match status" value="1"/>
</dbReference>
<evidence type="ECO:0000256" key="1">
    <source>
        <dbReference type="SAM" id="MobiDB-lite"/>
    </source>
</evidence>
<accession>Q0UMU6</accession>
<dbReference type="GO" id="GO:0008081">
    <property type="term" value="F:phosphoric diester hydrolase activity"/>
    <property type="evidence" value="ECO:0000318"/>
    <property type="project" value="GO_Central"/>
</dbReference>
<protein>
    <recommendedName>
        <fullName evidence="4">Phosphatidylinositol-specific phospholipase C X domain-containing protein</fullName>
    </recommendedName>
</protein>
<feature type="compositionally biased region" description="Pro residues" evidence="1">
    <location>
        <begin position="229"/>
        <end position="258"/>
    </location>
</feature>
<dbReference type="RefSeq" id="XP_001797279.1">
    <property type="nucleotide sequence ID" value="XM_001797227.1"/>
</dbReference>
<dbReference type="OMA" id="TCHVAPP"/>
<name>Q0UMU6_PHANO</name>
<dbReference type="VEuPathDB" id="FungiDB:JI435_069180"/>
<dbReference type="Gene3D" id="3.20.20.190">
    <property type="entry name" value="Phosphatidylinositol (PI) phosphodiesterase"/>
    <property type="match status" value="2"/>
</dbReference>
<feature type="compositionally biased region" description="Low complexity" evidence="1">
    <location>
        <begin position="186"/>
        <end position="204"/>
    </location>
</feature>
<dbReference type="EMBL" id="CH445334">
    <property type="protein sequence ID" value="EAT85569.1"/>
    <property type="molecule type" value="Genomic_DNA"/>
</dbReference>
<evidence type="ECO:0000313" key="3">
    <source>
        <dbReference type="Proteomes" id="UP000001055"/>
    </source>
</evidence>